<comment type="caution">
    <text evidence="1">The sequence shown here is derived from an EMBL/GenBank/DDBJ whole genome shotgun (WGS) entry which is preliminary data.</text>
</comment>
<evidence type="ECO:0000313" key="1">
    <source>
        <dbReference type="EMBL" id="OGL44259.1"/>
    </source>
</evidence>
<organism evidence="1 2">
    <name type="scientific">Candidatus Schekmanbacteria bacterium RBG_16_38_11</name>
    <dbReference type="NCBI Taxonomy" id="1817880"/>
    <lineage>
        <taxon>Bacteria</taxon>
        <taxon>Candidatus Schekmaniibacteriota</taxon>
    </lineage>
</organism>
<dbReference type="Proteomes" id="UP000178435">
    <property type="component" value="Unassembled WGS sequence"/>
</dbReference>
<proteinExistence type="predicted"/>
<reference evidence="1 2" key="1">
    <citation type="journal article" date="2016" name="Nat. Commun.">
        <title>Thousands of microbial genomes shed light on interconnected biogeochemical processes in an aquifer system.</title>
        <authorList>
            <person name="Anantharaman K."/>
            <person name="Brown C.T."/>
            <person name="Hug L.A."/>
            <person name="Sharon I."/>
            <person name="Castelle C.J."/>
            <person name="Probst A.J."/>
            <person name="Thomas B.C."/>
            <person name="Singh A."/>
            <person name="Wilkins M.J."/>
            <person name="Karaoz U."/>
            <person name="Brodie E.L."/>
            <person name="Williams K.H."/>
            <person name="Hubbard S.S."/>
            <person name="Banfield J.F."/>
        </authorList>
    </citation>
    <scope>NUCLEOTIDE SEQUENCE [LARGE SCALE GENOMIC DNA]</scope>
</reference>
<dbReference type="SUPFAM" id="SSF88723">
    <property type="entry name" value="PIN domain-like"/>
    <property type="match status" value="1"/>
</dbReference>
<dbReference type="AlphaFoldDB" id="A0A1F7RRT8"/>
<dbReference type="EMBL" id="MGDF01000152">
    <property type="protein sequence ID" value="OGL44259.1"/>
    <property type="molecule type" value="Genomic_DNA"/>
</dbReference>
<accession>A0A1F7RRT8</accession>
<name>A0A1F7RRT8_9BACT</name>
<evidence type="ECO:0000313" key="2">
    <source>
        <dbReference type="Proteomes" id="UP000178435"/>
    </source>
</evidence>
<dbReference type="CDD" id="cd09854">
    <property type="entry name" value="PIN_VapC-like"/>
    <property type="match status" value="1"/>
</dbReference>
<sequence length="167" mass="18511">MIIVCDSGPLIHLAQVNQFHLLKTFFSQLIIHQIVYEEVVSEGKNRAGEKELKEALDDGWIKIEKFLESSLLKATTKEGLSGKDSLVVALALEKKAGLFLSDDFKVRDVAANRRLSIIGTIGILTNAKLKGLIPNLKNLLDKLIEQGFHVDPQGVVYKDALKKVGEF</sequence>
<dbReference type="PANTHER" id="PTHR39550:SF1">
    <property type="entry name" value="SLL0658 PROTEIN"/>
    <property type="match status" value="1"/>
</dbReference>
<dbReference type="InterPro" id="IPR029060">
    <property type="entry name" value="PIN-like_dom_sf"/>
</dbReference>
<dbReference type="Pfam" id="PF11848">
    <property type="entry name" value="DUF3368"/>
    <property type="match status" value="1"/>
</dbReference>
<gene>
    <name evidence="1" type="ORF">A2149_00455</name>
</gene>
<dbReference type="Gene3D" id="3.40.50.1010">
    <property type="entry name" value="5'-nuclease"/>
    <property type="match status" value="1"/>
</dbReference>
<dbReference type="InterPro" id="IPR021799">
    <property type="entry name" value="PIN-like_prokaryotic"/>
</dbReference>
<protein>
    <recommendedName>
        <fullName evidence="3">DUF3368 domain-containing protein</fullName>
    </recommendedName>
</protein>
<dbReference type="PANTHER" id="PTHR39550">
    <property type="entry name" value="SLL0658 PROTEIN"/>
    <property type="match status" value="1"/>
</dbReference>
<evidence type="ECO:0008006" key="3">
    <source>
        <dbReference type="Google" id="ProtNLM"/>
    </source>
</evidence>